<dbReference type="Proteomes" id="UP000654075">
    <property type="component" value="Unassembled WGS sequence"/>
</dbReference>
<keyword evidence="4" id="KW-1185">Reference proteome</keyword>
<evidence type="ECO:0000313" key="3">
    <source>
        <dbReference type="Proteomes" id="UP000626109"/>
    </source>
</evidence>
<organism evidence="2 3">
    <name type="scientific">Polarella glacialis</name>
    <name type="common">Dinoflagellate</name>
    <dbReference type="NCBI Taxonomy" id="89957"/>
    <lineage>
        <taxon>Eukaryota</taxon>
        <taxon>Sar</taxon>
        <taxon>Alveolata</taxon>
        <taxon>Dinophyceae</taxon>
        <taxon>Suessiales</taxon>
        <taxon>Suessiaceae</taxon>
        <taxon>Polarella</taxon>
    </lineage>
</organism>
<dbReference type="EMBL" id="CAJNNV010030888">
    <property type="protein sequence ID" value="CAE8634063.1"/>
    <property type="molecule type" value="Genomic_DNA"/>
</dbReference>
<dbReference type="EMBL" id="CAJNNW010036562">
    <property type="protein sequence ID" value="CAE8735577.1"/>
    <property type="molecule type" value="Genomic_DNA"/>
</dbReference>
<comment type="caution">
    <text evidence="2">The sequence shown here is derived from an EMBL/GenBank/DDBJ whole genome shotgun (WGS) entry which is preliminary data.</text>
</comment>
<sequence length="122" mass="12989">MAAGLPWQRTQMPASRSGCTRWTQRGGLAPLARRSLAAPGGSLLTSGIFAGIRRFPISAWLLTTGKWTSGGIPVACQRVQPRRAACRGASSVDQGPPMVVLDVHAWILAGSWWPQPSPAASW</sequence>
<evidence type="ECO:0000313" key="2">
    <source>
        <dbReference type="EMBL" id="CAE8735577.1"/>
    </source>
</evidence>
<evidence type="ECO:0000313" key="1">
    <source>
        <dbReference type="EMBL" id="CAE8634063.1"/>
    </source>
</evidence>
<gene>
    <name evidence="1" type="ORF">PGLA1383_LOCUS49735</name>
    <name evidence="2" type="ORF">PGLA2088_LOCUS47911</name>
</gene>
<reference evidence="2" key="1">
    <citation type="submission" date="2021-02" db="EMBL/GenBank/DDBJ databases">
        <authorList>
            <person name="Dougan E. K."/>
            <person name="Rhodes N."/>
            <person name="Thang M."/>
            <person name="Chan C."/>
        </authorList>
    </citation>
    <scope>NUCLEOTIDE SEQUENCE</scope>
</reference>
<proteinExistence type="predicted"/>
<accession>A0A813LJK2</accession>
<dbReference type="Proteomes" id="UP000626109">
    <property type="component" value="Unassembled WGS sequence"/>
</dbReference>
<dbReference type="AlphaFoldDB" id="A0A813LJK2"/>
<protein>
    <submittedName>
        <fullName evidence="2">Uncharacterized protein</fullName>
    </submittedName>
</protein>
<evidence type="ECO:0000313" key="4">
    <source>
        <dbReference type="Proteomes" id="UP000654075"/>
    </source>
</evidence>
<name>A0A813LJK2_POLGL</name>